<keyword evidence="2" id="KW-1185">Reference proteome</keyword>
<sequence length="111" mass="11991">MAQAMSAVAMSAVIQISKLKKKKFQLAHFPSHFSRGHSILTQFQICPKSPLSPPPPFSTLVASGRAALLKLRPRRFCSSGRCPFVASLTAHQFAKVSLGPTPAAANIYSRI</sequence>
<name>A0ABD1NW47_9LAMI</name>
<dbReference type="EMBL" id="JBFOLJ010000095">
    <property type="protein sequence ID" value="KAL2455830.1"/>
    <property type="molecule type" value="Genomic_DNA"/>
</dbReference>
<proteinExistence type="predicted"/>
<dbReference type="AlphaFoldDB" id="A0ABD1NW47"/>
<dbReference type="Proteomes" id="UP001604277">
    <property type="component" value="Unassembled WGS sequence"/>
</dbReference>
<organism evidence="1 2">
    <name type="scientific">Forsythia ovata</name>
    <dbReference type="NCBI Taxonomy" id="205694"/>
    <lineage>
        <taxon>Eukaryota</taxon>
        <taxon>Viridiplantae</taxon>
        <taxon>Streptophyta</taxon>
        <taxon>Embryophyta</taxon>
        <taxon>Tracheophyta</taxon>
        <taxon>Spermatophyta</taxon>
        <taxon>Magnoliopsida</taxon>
        <taxon>eudicotyledons</taxon>
        <taxon>Gunneridae</taxon>
        <taxon>Pentapetalae</taxon>
        <taxon>asterids</taxon>
        <taxon>lamiids</taxon>
        <taxon>Lamiales</taxon>
        <taxon>Oleaceae</taxon>
        <taxon>Forsythieae</taxon>
        <taxon>Forsythia</taxon>
    </lineage>
</organism>
<reference evidence="2" key="1">
    <citation type="submission" date="2024-07" db="EMBL/GenBank/DDBJ databases">
        <title>Two chromosome-level genome assemblies of Korean endemic species Abeliophyllum distichum and Forsythia ovata (Oleaceae).</title>
        <authorList>
            <person name="Jang H."/>
        </authorList>
    </citation>
    <scope>NUCLEOTIDE SEQUENCE [LARGE SCALE GENOMIC DNA]</scope>
</reference>
<protein>
    <submittedName>
        <fullName evidence="1">Uncharacterized protein</fullName>
    </submittedName>
</protein>
<evidence type="ECO:0000313" key="1">
    <source>
        <dbReference type="EMBL" id="KAL2455830.1"/>
    </source>
</evidence>
<gene>
    <name evidence="1" type="ORF">Fot_57252</name>
</gene>
<evidence type="ECO:0000313" key="2">
    <source>
        <dbReference type="Proteomes" id="UP001604277"/>
    </source>
</evidence>
<comment type="caution">
    <text evidence="1">The sequence shown here is derived from an EMBL/GenBank/DDBJ whole genome shotgun (WGS) entry which is preliminary data.</text>
</comment>
<accession>A0ABD1NW47</accession>